<evidence type="ECO:0000256" key="10">
    <source>
        <dbReference type="SAM" id="Coils"/>
    </source>
</evidence>
<dbReference type="PROSITE" id="PS50827">
    <property type="entry name" value="DDT"/>
    <property type="match status" value="1"/>
</dbReference>
<dbReference type="Proteomes" id="UP000467841">
    <property type="component" value="Unassembled WGS sequence"/>
</dbReference>
<comment type="caution">
    <text evidence="13">The sequence shown here is derived from an EMBL/GenBank/DDBJ whole genome shotgun (WGS) entry which is preliminary data.</text>
</comment>
<dbReference type="EMBL" id="CACVBM020000888">
    <property type="protein sequence ID" value="CAA7024417.1"/>
    <property type="molecule type" value="Genomic_DNA"/>
</dbReference>
<dbReference type="SMART" id="SM00571">
    <property type="entry name" value="DDT"/>
    <property type="match status" value="1"/>
</dbReference>
<keyword evidence="4" id="KW-1017">Isopeptide bond</keyword>
<keyword evidence="8" id="KW-0804">Transcription</keyword>
<dbReference type="InterPro" id="IPR040221">
    <property type="entry name" value="CDCA7/CDA7L"/>
</dbReference>
<evidence type="ECO:0000256" key="8">
    <source>
        <dbReference type="ARBA" id="ARBA00023163"/>
    </source>
</evidence>
<keyword evidence="6" id="KW-0832">Ubl conjugation</keyword>
<keyword evidence="7" id="KW-0805">Transcription regulation</keyword>
<dbReference type="AlphaFoldDB" id="A0A6D2IBZ5"/>
<keyword evidence="9" id="KW-0539">Nucleus</keyword>
<dbReference type="OrthoDB" id="298344at2759"/>
<dbReference type="GO" id="GO:0005634">
    <property type="term" value="C:nucleus"/>
    <property type="evidence" value="ECO:0007669"/>
    <property type="project" value="UniProtKB-SubCell"/>
</dbReference>
<evidence type="ECO:0000259" key="12">
    <source>
        <dbReference type="PROSITE" id="PS50827"/>
    </source>
</evidence>
<evidence type="ECO:0000256" key="6">
    <source>
        <dbReference type="ARBA" id="ARBA00022843"/>
    </source>
</evidence>
<proteinExistence type="predicted"/>
<evidence type="ECO:0000256" key="9">
    <source>
        <dbReference type="ARBA" id="ARBA00023242"/>
    </source>
</evidence>
<dbReference type="InterPro" id="IPR018501">
    <property type="entry name" value="DDT_dom"/>
</dbReference>
<keyword evidence="5" id="KW-0597">Phosphoprotein</keyword>
<dbReference type="PANTHER" id="PTHR31169:SF8">
    <property type="entry name" value="ZINC-FINGER DOMAIN OF MONOAMINE-OXIDASE A REPRESSOR R1 PROTEIN"/>
    <property type="match status" value="1"/>
</dbReference>
<evidence type="ECO:0000313" key="13">
    <source>
        <dbReference type="EMBL" id="CAA7024417.1"/>
    </source>
</evidence>
<dbReference type="GO" id="GO:0005737">
    <property type="term" value="C:cytoplasm"/>
    <property type="evidence" value="ECO:0007669"/>
    <property type="project" value="UniProtKB-SubCell"/>
</dbReference>
<evidence type="ECO:0000256" key="4">
    <source>
        <dbReference type="ARBA" id="ARBA00022499"/>
    </source>
</evidence>
<feature type="coiled-coil region" evidence="10">
    <location>
        <begin position="361"/>
        <end position="434"/>
    </location>
</feature>
<accession>A0A6D2IBZ5</accession>
<feature type="domain" description="DDT" evidence="12">
    <location>
        <begin position="227"/>
        <end position="293"/>
    </location>
</feature>
<dbReference type="PANTHER" id="PTHR31169">
    <property type="entry name" value="OS05G0300700 PROTEIN"/>
    <property type="match status" value="1"/>
</dbReference>
<dbReference type="InterPro" id="IPR018866">
    <property type="entry name" value="Znf-4CXXC_R1"/>
</dbReference>
<sequence length="528" mass="59391">MAVGDEKPSKRTANPGVRVIGGRIYDSSNGKTCHQCRQKTMDFVAACKAMNENKPCKIMYCHKCLSNRYGEKAEEVVTSDDWLCPKCRGICNCSFCRKRRGQNPTGILTHIAKASGLSSVSELLEVEGSDNFAYQKKPKPEDKGRSGNSDGDVELVDVEKVKNKKKVVGKIKKAKADNKHVDKDKNRVVGKIKKAKTDNKVKEEIEFEAQLPQGVSMNNVSGIDIPTEETGNVLQFLEFCSAFGKVLDLKEGQAETVVAELFSSGRSIKRKQYSSVIQMMIQLLNLISDDRDEMSLSLSATDTTWFSYVGEVLSQSGILSDCFPSETFKSGVSEYEKMDGSKRLKLLILLSDESLSTRAMRNFMEEQYTESKTKNKEAKQKAAAAKEKEKKLRQKMQSDLAKTHMAKNGAPLSVEEHHAMLSRIKAEAKEAHDEMLEAMGMTSTRQRCDAVRTDPVLLNDDGHILWKLNCFQEEEKFLLQGLGMFDDLPPLEKWSEFKPEQKQDIEKYLSAKRMKLMRAQKKANVENN</sequence>
<keyword evidence="10" id="KW-0175">Coiled coil</keyword>
<evidence type="ECO:0000256" key="1">
    <source>
        <dbReference type="ARBA" id="ARBA00004123"/>
    </source>
</evidence>
<name>A0A6D2IBZ5_9BRAS</name>
<reference evidence="13" key="1">
    <citation type="submission" date="2020-01" db="EMBL/GenBank/DDBJ databases">
        <authorList>
            <person name="Mishra B."/>
        </authorList>
    </citation>
    <scope>NUCLEOTIDE SEQUENCE [LARGE SCALE GENOMIC DNA]</scope>
</reference>
<evidence type="ECO:0000313" key="14">
    <source>
        <dbReference type="Proteomes" id="UP000467841"/>
    </source>
</evidence>
<evidence type="ECO:0000256" key="3">
    <source>
        <dbReference type="ARBA" id="ARBA00022490"/>
    </source>
</evidence>
<gene>
    <name evidence="13" type="ORF">MERR_LOCUS11652</name>
</gene>
<feature type="region of interest" description="Disordered" evidence="11">
    <location>
        <begin position="133"/>
        <end position="154"/>
    </location>
</feature>
<evidence type="ECO:0000256" key="2">
    <source>
        <dbReference type="ARBA" id="ARBA00004496"/>
    </source>
</evidence>
<keyword evidence="3" id="KW-0963">Cytoplasm</keyword>
<organism evidence="13 14">
    <name type="scientific">Microthlaspi erraticum</name>
    <dbReference type="NCBI Taxonomy" id="1685480"/>
    <lineage>
        <taxon>Eukaryota</taxon>
        <taxon>Viridiplantae</taxon>
        <taxon>Streptophyta</taxon>
        <taxon>Embryophyta</taxon>
        <taxon>Tracheophyta</taxon>
        <taxon>Spermatophyta</taxon>
        <taxon>Magnoliopsida</taxon>
        <taxon>eudicotyledons</taxon>
        <taxon>Gunneridae</taxon>
        <taxon>Pentapetalae</taxon>
        <taxon>rosids</taxon>
        <taxon>malvids</taxon>
        <taxon>Brassicales</taxon>
        <taxon>Brassicaceae</taxon>
        <taxon>Coluteocarpeae</taxon>
        <taxon>Microthlaspi</taxon>
    </lineage>
</organism>
<evidence type="ECO:0000256" key="7">
    <source>
        <dbReference type="ARBA" id="ARBA00023015"/>
    </source>
</evidence>
<protein>
    <recommendedName>
        <fullName evidence="12">DDT domain-containing protein</fullName>
    </recommendedName>
</protein>
<evidence type="ECO:0000256" key="5">
    <source>
        <dbReference type="ARBA" id="ARBA00022553"/>
    </source>
</evidence>
<dbReference type="Pfam" id="PF10497">
    <property type="entry name" value="zf-4CXXC_R1"/>
    <property type="match status" value="1"/>
</dbReference>
<evidence type="ECO:0000256" key="11">
    <source>
        <dbReference type="SAM" id="MobiDB-lite"/>
    </source>
</evidence>
<dbReference type="GO" id="GO:0006355">
    <property type="term" value="P:regulation of DNA-templated transcription"/>
    <property type="evidence" value="ECO:0007669"/>
    <property type="project" value="InterPro"/>
</dbReference>
<comment type="subcellular location">
    <subcellularLocation>
        <location evidence="2">Cytoplasm</location>
    </subcellularLocation>
    <subcellularLocation>
        <location evidence="1">Nucleus</location>
    </subcellularLocation>
</comment>
<keyword evidence="14" id="KW-1185">Reference proteome</keyword>